<evidence type="ECO:0000313" key="1">
    <source>
        <dbReference type="EMBL" id="MBI4920953.1"/>
    </source>
</evidence>
<organism evidence="1 2">
    <name type="scientific">Devosia nanyangense</name>
    <dbReference type="NCBI Taxonomy" id="1228055"/>
    <lineage>
        <taxon>Bacteria</taxon>
        <taxon>Pseudomonadati</taxon>
        <taxon>Pseudomonadota</taxon>
        <taxon>Alphaproteobacteria</taxon>
        <taxon>Hyphomicrobiales</taxon>
        <taxon>Devosiaceae</taxon>
        <taxon>Devosia</taxon>
    </lineage>
</organism>
<accession>A0A933KZ15</accession>
<dbReference type="EMBL" id="JACRAF010000015">
    <property type="protein sequence ID" value="MBI4920953.1"/>
    <property type="molecule type" value="Genomic_DNA"/>
</dbReference>
<evidence type="ECO:0000313" key="2">
    <source>
        <dbReference type="Proteomes" id="UP000782610"/>
    </source>
</evidence>
<sequence length="148" mass="15819">MFVVSQSIEAAADGASSSAAKSAFAAIAAGAKAFPPIGSASRQARLGRLTETGAWTEAALALLELELPDWHVRRLEQDGDEWHCTLSLHRQTPLEFDDAVDGRDPLLPLAILDALVEARRRSNPSPPSPSSSGSQNVRTEAAWVDNIF</sequence>
<protein>
    <submittedName>
        <fullName evidence="1">Uncharacterized protein</fullName>
    </submittedName>
</protein>
<comment type="caution">
    <text evidence="1">The sequence shown here is derived from an EMBL/GenBank/DDBJ whole genome shotgun (WGS) entry which is preliminary data.</text>
</comment>
<dbReference type="Proteomes" id="UP000782610">
    <property type="component" value="Unassembled WGS sequence"/>
</dbReference>
<proteinExistence type="predicted"/>
<name>A0A933KZ15_9HYPH</name>
<reference evidence="1" key="1">
    <citation type="submission" date="2020-07" db="EMBL/GenBank/DDBJ databases">
        <title>Huge and variable diversity of episymbiotic CPR bacteria and DPANN archaea in groundwater ecosystems.</title>
        <authorList>
            <person name="He C.Y."/>
            <person name="Keren R."/>
            <person name="Whittaker M."/>
            <person name="Farag I.F."/>
            <person name="Doudna J."/>
            <person name="Cate J.H.D."/>
            <person name="Banfield J.F."/>
        </authorList>
    </citation>
    <scope>NUCLEOTIDE SEQUENCE</scope>
    <source>
        <strain evidence="1">NC_groundwater_1586_Pr3_B-0.1um_66_15</strain>
    </source>
</reference>
<dbReference type="AlphaFoldDB" id="A0A933KZ15"/>
<gene>
    <name evidence="1" type="ORF">HY834_04335</name>
</gene>